<dbReference type="GO" id="GO:0005634">
    <property type="term" value="C:nucleus"/>
    <property type="evidence" value="ECO:0007669"/>
    <property type="project" value="UniProtKB-SubCell"/>
</dbReference>
<dbReference type="GO" id="GO:0000976">
    <property type="term" value="F:transcription cis-regulatory region binding"/>
    <property type="evidence" value="ECO:0007669"/>
    <property type="project" value="TreeGrafter"/>
</dbReference>
<proteinExistence type="predicted"/>
<feature type="compositionally biased region" description="Polar residues" evidence="6">
    <location>
        <begin position="31"/>
        <end position="50"/>
    </location>
</feature>
<evidence type="ECO:0008006" key="9">
    <source>
        <dbReference type="Google" id="ProtNLM"/>
    </source>
</evidence>
<dbReference type="InterPro" id="IPR051089">
    <property type="entry name" value="prtT"/>
</dbReference>
<dbReference type="AlphaFoldDB" id="A0AAN7VVT1"/>
<keyword evidence="3" id="KW-0238">DNA-binding</keyword>
<comment type="caution">
    <text evidence="7">The sequence shown here is derived from an EMBL/GenBank/DDBJ whole genome shotgun (WGS) entry which is preliminary data.</text>
</comment>
<evidence type="ECO:0000256" key="2">
    <source>
        <dbReference type="ARBA" id="ARBA00023015"/>
    </source>
</evidence>
<dbReference type="EMBL" id="JAVRQU010000002">
    <property type="protein sequence ID" value="KAK5706153.1"/>
    <property type="molecule type" value="Genomic_DNA"/>
</dbReference>
<evidence type="ECO:0000256" key="1">
    <source>
        <dbReference type="ARBA" id="ARBA00004123"/>
    </source>
</evidence>
<gene>
    <name evidence="7" type="ORF">LTR97_001140</name>
</gene>
<keyword evidence="4" id="KW-0804">Transcription</keyword>
<keyword evidence="2" id="KW-0805">Transcription regulation</keyword>
<evidence type="ECO:0000256" key="3">
    <source>
        <dbReference type="ARBA" id="ARBA00023125"/>
    </source>
</evidence>
<evidence type="ECO:0000256" key="4">
    <source>
        <dbReference type="ARBA" id="ARBA00023163"/>
    </source>
</evidence>
<organism evidence="7 8">
    <name type="scientific">Elasticomyces elasticus</name>
    <dbReference type="NCBI Taxonomy" id="574655"/>
    <lineage>
        <taxon>Eukaryota</taxon>
        <taxon>Fungi</taxon>
        <taxon>Dikarya</taxon>
        <taxon>Ascomycota</taxon>
        <taxon>Pezizomycotina</taxon>
        <taxon>Dothideomycetes</taxon>
        <taxon>Dothideomycetidae</taxon>
        <taxon>Mycosphaerellales</taxon>
        <taxon>Teratosphaeriaceae</taxon>
        <taxon>Elasticomyces</taxon>
    </lineage>
</organism>
<sequence length="558" mass="62188">MLKSFVPVGSICERMHKPCQPSVKKRRRLKSGTSPDGRTRHTSASGSTSGLERKLDELVSLLKPASSTSPDGDFGGVQRQPEPYQQGGSDDREQRTEPSAQEAEECLATFRDCHAMFLPIFSLSPTITAAQLRLVRPLLWESIMTLGCSSTATQNCRSIHLRQRLAHEALVKSELSLDLLLSLIAFVAWVHLHMHPIHQKAFLTTSTCTFSGLAIAVVHHLRLHQPIASEPSQIWCVSQAYGSEQCATRTSEERRAVLGCFLLTSTISSTIKVIDSLRWTAHMEDCLVDLESRREYPQDQLLVQQVRLQLAAERAIVVRWYDQSMLRNVSHTPPHLYAQALLCHLEEVRSSAPLELQQNSLLQLQGYAAQIAINEVGLSGDPSLKDQNVGLALPNLTRVKQLHASLQAIRSWLEVFFSLPLNIVRGIPTSIILQMRHCMGMLFVLSSLDDPSWNTADVRASLDILVVIDRVSERFRSIAQAGGIDANGEAQGHDVWTNSAERIQTLRSVWADKLRAQQTAIPQNSYASLTPATSVNDAIFSNWDDLDFTNFDWVNSTF</sequence>
<dbReference type="PANTHER" id="PTHR31845:SF32">
    <property type="entry name" value="MISCELLANEOUS ZN(II)2CYS6 TRANSCRIPTION FACTOR (EUROFUNG)-RELATED"/>
    <property type="match status" value="1"/>
</dbReference>
<dbReference type="Proteomes" id="UP001310594">
    <property type="component" value="Unassembled WGS sequence"/>
</dbReference>
<evidence type="ECO:0000313" key="7">
    <source>
        <dbReference type="EMBL" id="KAK5706153.1"/>
    </source>
</evidence>
<dbReference type="PANTHER" id="PTHR31845">
    <property type="entry name" value="FINGER DOMAIN PROTEIN, PUTATIVE-RELATED"/>
    <property type="match status" value="1"/>
</dbReference>
<accession>A0AAN7VVT1</accession>
<evidence type="ECO:0000313" key="8">
    <source>
        <dbReference type="Proteomes" id="UP001310594"/>
    </source>
</evidence>
<evidence type="ECO:0000256" key="5">
    <source>
        <dbReference type="ARBA" id="ARBA00023242"/>
    </source>
</evidence>
<name>A0AAN7VVT1_9PEZI</name>
<reference evidence="7" key="1">
    <citation type="submission" date="2023-08" db="EMBL/GenBank/DDBJ databases">
        <title>Black Yeasts Isolated from many extreme environments.</title>
        <authorList>
            <person name="Coleine C."/>
            <person name="Stajich J.E."/>
            <person name="Selbmann L."/>
        </authorList>
    </citation>
    <scope>NUCLEOTIDE SEQUENCE</scope>
    <source>
        <strain evidence="7">CCFEE 5810</strain>
    </source>
</reference>
<dbReference type="GO" id="GO:0000981">
    <property type="term" value="F:DNA-binding transcription factor activity, RNA polymerase II-specific"/>
    <property type="evidence" value="ECO:0007669"/>
    <property type="project" value="TreeGrafter"/>
</dbReference>
<comment type="subcellular location">
    <subcellularLocation>
        <location evidence="1">Nucleus</location>
    </subcellularLocation>
</comment>
<keyword evidence="5" id="KW-0539">Nucleus</keyword>
<feature type="region of interest" description="Disordered" evidence="6">
    <location>
        <begin position="16"/>
        <end position="101"/>
    </location>
</feature>
<evidence type="ECO:0000256" key="6">
    <source>
        <dbReference type="SAM" id="MobiDB-lite"/>
    </source>
</evidence>
<protein>
    <recommendedName>
        <fullName evidence="9">Transcription factor domain-containing protein</fullName>
    </recommendedName>
</protein>